<feature type="transmembrane region" description="Helical" evidence="1">
    <location>
        <begin position="61"/>
        <end position="85"/>
    </location>
</feature>
<comment type="caution">
    <text evidence="2">The sequence shown here is derived from an EMBL/GenBank/DDBJ whole genome shotgun (WGS) entry which is preliminary data.</text>
</comment>
<sequence>MSKYSNKNSSELESLYQSGHSDNYKIEQELFRRGYDQDNDGYFSFEEEYGQGNGKEEESGLGALFLLIFGAVLVVASLIGSHFILGYSTNYTPHIWIAFGLSFLFMVLSRGRSKFLNFVFYLGCFALATRLFVTIIEMLENEVYVSYITHDSTTLTDMIKYGFYYGIYIAFVPYLTMKIITAITRAFREPSAEVGVEGRNQFPG</sequence>
<evidence type="ECO:0000313" key="3">
    <source>
        <dbReference type="Proteomes" id="UP000737402"/>
    </source>
</evidence>
<organism evidence="2 3">
    <name type="scientific">Sutcliffiella tianshenii</name>
    <dbReference type="NCBI Taxonomy" id="1463404"/>
    <lineage>
        <taxon>Bacteria</taxon>
        <taxon>Bacillati</taxon>
        <taxon>Bacillota</taxon>
        <taxon>Bacilli</taxon>
        <taxon>Bacillales</taxon>
        <taxon>Bacillaceae</taxon>
        <taxon>Sutcliffiella</taxon>
    </lineage>
</organism>
<keyword evidence="1" id="KW-0472">Membrane</keyword>
<protein>
    <submittedName>
        <fullName evidence="2">Uncharacterized protein</fullName>
    </submittedName>
</protein>
<keyword evidence="3" id="KW-1185">Reference proteome</keyword>
<proteinExistence type="predicted"/>
<dbReference type="Proteomes" id="UP000737402">
    <property type="component" value="Unassembled WGS sequence"/>
</dbReference>
<name>A0ABS2NZD1_9BACI</name>
<evidence type="ECO:0000256" key="1">
    <source>
        <dbReference type="SAM" id="Phobius"/>
    </source>
</evidence>
<reference evidence="2 3" key="1">
    <citation type="submission" date="2021-01" db="EMBL/GenBank/DDBJ databases">
        <title>Genomic Encyclopedia of Type Strains, Phase IV (KMG-IV): sequencing the most valuable type-strain genomes for metagenomic binning, comparative biology and taxonomic classification.</title>
        <authorList>
            <person name="Goeker M."/>
        </authorList>
    </citation>
    <scope>NUCLEOTIDE SEQUENCE [LARGE SCALE GENOMIC DNA]</scope>
    <source>
        <strain evidence="2 3">DSM 25879</strain>
    </source>
</reference>
<keyword evidence="1" id="KW-1133">Transmembrane helix</keyword>
<feature type="transmembrane region" description="Helical" evidence="1">
    <location>
        <begin position="162"/>
        <end position="180"/>
    </location>
</feature>
<gene>
    <name evidence="2" type="ORF">JOC95_001854</name>
</gene>
<feature type="transmembrane region" description="Helical" evidence="1">
    <location>
        <begin position="91"/>
        <end position="108"/>
    </location>
</feature>
<dbReference type="EMBL" id="JAFBED010000003">
    <property type="protein sequence ID" value="MBM7620002.1"/>
    <property type="molecule type" value="Genomic_DNA"/>
</dbReference>
<evidence type="ECO:0000313" key="2">
    <source>
        <dbReference type="EMBL" id="MBM7620002.1"/>
    </source>
</evidence>
<keyword evidence="1" id="KW-0812">Transmembrane</keyword>
<dbReference type="RefSeq" id="WP_204415323.1">
    <property type="nucleotide sequence ID" value="NZ_JAFBED010000003.1"/>
</dbReference>
<accession>A0ABS2NZD1</accession>
<feature type="transmembrane region" description="Helical" evidence="1">
    <location>
        <begin position="115"/>
        <end position="136"/>
    </location>
</feature>